<dbReference type="EMBL" id="MN738763">
    <property type="protein sequence ID" value="QHS83773.1"/>
    <property type="molecule type" value="Genomic_DNA"/>
</dbReference>
<proteinExistence type="predicted"/>
<keyword evidence="1" id="KW-0175">Coiled coil</keyword>
<sequence length="128" mass="14941">MRQQKELDVNIANIEERVNNIKTIVTELTSELKILKKKISKRVKRTKKETIRNIAPELALFMNQTDPRASRESVIRFISKYVKTQNLQNQNNKSTFVIDNTLSNLLRLDEGGEITFLAINKHISHLFY</sequence>
<dbReference type="Gene3D" id="1.10.245.10">
    <property type="entry name" value="SWIB/MDM2 domain"/>
    <property type="match status" value="1"/>
</dbReference>
<accession>A0A6C0AWD1</accession>
<dbReference type="AlphaFoldDB" id="A0A6C0AWD1"/>
<dbReference type="PROSITE" id="PS51925">
    <property type="entry name" value="SWIB_MDM2"/>
    <property type="match status" value="1"/>
</dbReference>
<evidence type="ECO:0000259" key="2">
    <source>
        <dbReference type="PROSITE" id="PS51925"/>
    </source>
</evidence>
<dbReference type="InterPro" id="IPR036885">
    <property type="entry name" value="SWIB_MDM2_dom_sf"/>
</dbReference>
<evidence type="ECO:0000256" key="1">
    <source>
        <dbReference type="SAM" id="Coils"/>
    </source>
</evidence>
<feature type="domain" description="DM2" evidence="2">
    <location>
        <begin position="47"/>
        <end position="128"/>
    </location>
</feature>
<evidence type="ECO:0000313" key="3">
    <source>
        <dbReference type="EMBL" id="QHS83773.1"/>
    </source>
</evidence>
<dbReference type="SUPFAM" id="SSF47592">
    <property type="entry name" value="SWIB/MDM2 domain"/>
    <property type="match status" value="1"/>
</dbReference>
<organism evidence="3">
    <name type="scientific">viral metagenome</name>
    <dbReference type="NCBI Taxonomy" id="1070528"/>
    <lineage>
        <taxon>unclassified sequences</taxon>
        <taxon>metagenomes</taxon>
        <taxon>organismal metagenomes</taxon>
    </lineage>
</organism>
<dbReference type="Pfam" id="PF02201">
    <property type="entry name" value="SWIB"/>
    <property type="match status" value="1"/>
</dbReference>
<feature type="coiled-coil region" evidence="1">
    <location>
        <begin position="11"/>
        <end position="38"/>
    </location>
</feature>
<reference evidence="3" key="1">
    <citation type="journal article" date="2020" name="Nature">
        <title>Giant virus diversity and host interactions through global metagenomics.</title>
        <authorList>
            <person name="Schulz F."/>
            <person name="Roux S."/>
            <person name="Paez-Espino D."/>
            <person name="Jungbluth S."/>
            <person name="Walsh D.A."/>
            <person name="Denef V.J."/>
            <person name="McMahon K.D."/>
            <person name="Konstantinidis K.T."/>
            <person name="Eloe-Fadrosh E.A."/>
            <person name="Kyrpides N.C."/>
            <person name="Woyke T."/>
        </authorList>
    </citation>
    <scope>NUCLEOTIDE SEQUENCE</scope>
    <source>
        <strain evidence="3">GVMAG-S-ERX555961-36</strain>
    </source>
</reference>
<dbReference type="InterPro" id="IPR003121">
    <property type="entry name" value="SWIB_MDM2_domain"/>
</dbReference>
<protein>
    <recommendedName>
        <fullName evidence="2">DM2 domain-containing protein</fullName>
    </recommendedName>
</protein>
<dbReference type="CDD" id="cd10567">
    <property type="entry name" value="SWIB-MDM2_like"/>
    <property type="match status" value="1"/>
</dbReference>
<name>A0A6C0AWD1_9ZZZZ</name>